<reference evidence="8" key="1">
    <citation type="journal article" date="2020" name="bioRxiv">
        <title>Hybrid origin of Populus tomentosa Carr. identified through genome sequencing and phylogenomic analysis.</title>
        <authorList>
            <person name="An X."/>
            <person name="Gao K."/>
            <person name="Chen Z."/>
            <person name="Li J."/>
            <person name="Yang X."/>
            <person name="Yang X."/>
            <person name="Zhou J."/>
            <person name="Guo T."/>
            <person name="Zhao T."/>
            <person name="Huang S."/>
            <person name="Miao D."/>
            <person name="Khan W.U."/>
            <person name="Rao P."/>
            <person name="Ye M."/>
            <person name="Lei B."/>
            <person name="Liao W."/>
            <person name="Wang J."/>
            <person name="Ji L."/>
            <person name="Li Y."/>
            <person name="Guo B."/>
            <person name="Mustafa N.S."/>
            <person name="Li S."/>
            <person name="Yun Q."/>
            <person name="Keller S.R."/>
            <person name="Mao J."/>
            <person name="Zhang R."/>
            <person name="Strauss S.H."/>
        </authorList>
    </citation>
    <scope>NUCLEOTIDE SEQUENCE</scope>
    <source>
        <strain evidence="8">GM15</strain>
        <tissue evidence="8">Leaf</tissue>
    </source>
</reference>
<dbReference type="CDD" id="cd14798">
    <property type="entry name" value="RX-CC_like"/>
    <property type="match status" value="1"/>
</dbReference>
<dbReference type="Pfam" id="PF00931">
    <property type="entry name" value="NB-ARC"/>
    <property type="match status" value="1"/>
</dbReference>
<comment type="caution">
    <text evidence="8">The sequence shown here is derived from an EMBL/GenBank/DDBJ whole genome shotgun (WGS) entry which is preliminary data.</text>
</comment>
<dbReference type="PANTHER" id="PTHR23155">
    <property type="entry name" value="DISEASE RESISTANCE PROTEIN RP"/>
    <property type="match status" value="1"/>
</dbReference>
<sequence length="832" mass="95525">MSVSPVPMLYLQLHFPLDRQSLGKIALMSRVFDLHTGEVVALVDAMIQTLTEELFAALMNQAQYALDFKSQFERMKTRLELMKAFLNDTETLRTKKEVLKLIMIQIRELIYEADDLLTDCRIRDEYQKDGRCSNFSASKLLFLYRTGKKLKDINLRIETLENSLRVYLTPQLFSIQENVHQVTGFSCQDYDPANKVGLEHDARKIKEWIISKGKELHNFSEEQIMKSMLKQLYEEKTNRSVENLEQENKSRSIESIRIDWWNQLCSGLEKPTGKNSCIMITTRNEEVATNMGVEKSRIHRPSFLDDDESWSLFCKYAFYASKGICDDQQFENVGRDIVQKCGGLPLAIKTIAALLSQKRHSLVEWKNIYRGFHELTTRGQVSSVIACLQLSYNALPVHLKQLFLCFSIYPEDFEIPAEQLVLWWIGEGFIRGKDSKTAIELGCRMHDLVRDMTIVIAKDESFCSFEEGRQKLTSESRRLGFTSEMSTKSLKHCPKLRALLMMSSIQGLCCDDMESLSSLRVLDLSYFELATTAVQDLLKWIVSLKHLAYLNLSGVRGIGELPSSIKKLRNLQVFVLYGCTDLFMLHPFITHLKNMVVLDFRSCPLIYLPKGIGMLSQLQELSGFVMGRLSNEQCCHLLELQDLSQLRVLRMYLNAHSEIAENETEVLSKLKKLKVLELNAQYCKDLNTLMMLDDLYPPPSLQELYIGGYHCETLPAWINPEKLSNLQYISIQDSDINFFETSPQSVNGRLFNWNVEGLCFKNLQRLKLDWKNLEEDMPLLRNAERGDAKMKSIKGRDKQSKRRLSSPKFPSSNSSISSTINLLGATIALNVG</sequence>
<feature type="domain" description="Disease resistance N-terminal" evidence="6">
    <location>
        <begin position="47"/>
        <end position="132"/>
    </location>
</feature>
<feature type="domain" description="Disease resistance R13L4/SHOC-2-like LRR" evidence="7">
    <location>
        <begin position="496"/>
        <end position="732"/>
    </location>
</feature>
<keyword evidence="3" id="KW-0611">Plant defense</keyword>
<evidence type="ECO:0000313" key="8">
    <source>
        <dbReference type="EMBL" id="KAG6738132.1"/>
    </source>
</evidence>
<evidence type="ECO:0000259" key="7">
    <source>
        <dbReference type="Pfam" id="PF23598"/>
    </source>
</evidence>
<dbReference type="InterPro" id="IPR038005">
    <property type="entry name" value="RX-like_CC"/>
</dbReference>
<protein>
    <submittedName>
        <fullName evidence="8">Uncharacterized protein</fullName>
    </submittedName>
</protein>
<keyword evidence="2" id="KW-0547">Nucleotide-binding</keyword>
<dbReference type="AlphaFoldDB" id="A0A8X7XVT5"/>
<dbReference type="InterPro" id="IPR044974">
    <property type="entry name" value="Disease_R_plants"/>
</dbReference>
<evidence type="ECO:0000259" key="5">
    <source>
        <dbReference type="Pfam" id="PF00931"/>
    </source>
</evidence>
<evidence type="ECO:0000256" key="1">
    <source>
        <dbReference type="ARBA" id="ARBA00022737"/>
    </source>
</evidence>
<organism evidence="8 9">
    <name type="scientific">Populus tomentosa</name>
    <name type="common">Chinese white poplar</name>
    <dbReference type="NCBI Taxonomy" id="118781"/>
    <lineage>
        <taxon>Eukaryota</taxon>
        <taxon>Viridiplantae</taxon>
        <taxon>Streptophyta</taxon>
        <taxon>Embryophyta</taxon>
        <taxon>Tracheophyta</taxon>
        <taxon>Spermatophyta</taxon>
        <taxon>Magnoliopsida</taxon>
        <taxon>eudicotyledons</taxon>
        <taxon>Gunneridae</taxon>
        <taxon>Pentapetalae</taxon>
        <taxon>rosids</taxon>
        <taxon>fabids</taxon>
        <taxon>Malpighiales</taxon>
        <taxon>Salicaceae</taxon>
        <taxon>Saliceae</taxon>
        <taxon>Populus</taxon>
    </lineage>
</organism>
<dbReference type="InterPro" id="IPR055414">
    <property type="entry name" value="LRR_R13L4/SHOC2-like"/>
</dbReference>
<feature type="compositionally biased region" description="Basic and acidic residues" evidence="4">
    <location>
        <begin position="784"/>
        <end position="798"/>
    </location>
</feature>
<dbReference type="PANTHER" id="PTHR23155:SF759">
    <property type="entry name" value="AAA+ ATPASE DOMAIN-CONTAINING PROTEIN"/>
    <property type="match status" value="1"/>
</dbReference>
<evidence type="ECO:0000256" key="2">
    <source>
        <dbReference type="ARBA" id="ARBA00022741"/>
    </source>
</evidence>
<dbReference type="GO" id="GO:0098542">
    <property type="term" value="P:defense response to other organism"/>
    <property type="evidence" value="ECO:0007669"/>
    <property type="project" value="TreeGrafter"/>
</dbReference>
<dbReference type="InterPro" id="IPR002182">
    <property type="entry name" value="NB-ARC"/>
</dbReference>
<feature type="compositionally biased region" description="Low complexity" evidence="4">
    <location>
        <begin position="806"/>
        <end position="815"/>
    </location>
</feature>
<evidence type="ECO:0000313" key="9">
    <source>
        <dbReference type="Proteomes" id="UP000886885"/>
    </source>
</evidence>
<evidence type="ECO:0000256" key="3">
    <source>
        <dbReference type="ARBA" id="ARBA00022821"/>
    </source>
</evidence>
<name>A0A8X7XVT5_POPTO</name>
<keyword evidence="1" id="KW-0677">Repeat</keyword>
<dbReference type="OrthoDB" id="2973320at2759"/>
<gene>
    <name evidence="8" type="ORF">POTOM_059691</name>
</gene>
<feature type="region of interest" description="Disordered" evidence="4">
    <location>
        <begin position="784"/>
        <end position="815"/>
    </location>
</feature>
<dbReference type="GO" id="GO:0043531">
    <property type="term" value="F:ADP binding"/>
    <property type="evidence" value="ECO:0007669"/>
    <property type="project" value="InterPro"/>
</dbReference>
<feature type="domain" description="NB-ARC" evidence="5">
    <location>
        <begin position="219"/>
        <end position="321"/>
    </location>
</feature>
<keyword evidence="9" id="KW-1185">Reference proteome</keyword>
<evidence type="ECO:0000259" key="6">
    <source>
        <dbReference type="Pfam" id="PF18052"/>
    </source>
</evidence>
<evidence type="ECO:0000256" key="4">
    <source>
        <dbReference type="SAM" id="MobiDB-lite"/>
    </source>
</evidence>
<dbReference type="EMBL" id="JAAWWB010000038">
    <property type="protein sequence ID" value="KAG6738132.1"/>
    <property type="molecule type" value="Genomic_DNA"/>
</dbReference>
<dbReference type="Proteomes" id="UP000886885">
    <property type="component" value="Chromosome 19D"/>
</dbReference>
<accession>A0A8X7XVT5</accession>
<dbReference type="Pfam" id="PF23598">
    <property type="entry name" value="LRR_14"/>
    <property type="match status" value="1"/>
</dbReference>
<dbReference type="InterPro" id="IPR041118">
    <property type="entry name" value="Rx_N"/>
</dbReference>
<dbReference type="Pfam" id="PF18052">
    <property type="entry name" value="Rx_N"/>
    <property type="match status" value="1"/>
</dbReference>
<proteinExistence type="predicted"/>